<evidence type="ECO:0000313" key="2">
    <source>
        <dbReference type="Proteomes" id="UP000801492"/>
    </source>
</evidence>
<name>A0A8K0DLH9_IGNLU</name>
<sequence length="113" mass="12960">MYSYWKKPLSLHELLEEAERFGDTNPVAPLNIVIFPPENATDGVTDEDCGDDEIVTLSNLHGGQLRQNAKIMCRTDYLDFESELPLMHTTVRDEYFESEDELPLSKLLKNLQT</sequence>
<dbReference type="Proteomes" id="UP000801492">
    <property type="component" value="Unassembled WGS sequence"/>
</dbReference>
<protein>
    <submittedName>
        <fullName evidence="1">Uncharacterized protein</fullName>
    </submittedName>
</protein>
<gene>
    <name evidence="1" type="ORF">ILUMI_00652</name>
</gene>
<reference evidence="1" key="1">
    <citation type="submission" date="2019-08" db="EMBL/GenBank/DDBJ databases">
        <title>The genome of the North American firefly Photinus pyralis.</title>
        <authorList>
            <consortium name="Photinus pyralis genome working group"/>
            <person name="Fallon T.R."/>
            <person name="Sander Lower S.E."/>
            <person name="Weng J.-K."/>
        </authorList>
    </citation>
    <scope>NUCLEOTIDE SEQUENCE</scope>
    <source>
        <strain evidence="1">TRF0915ILg1</strain>
        <tissue evidence="1">Whole body</tissue>
    </source>
</reference>
<dbReference type="EMBL" id="VTPC01000510">
    <property type="protein sequence ID" value="KAF2905527.1"/>
    <property type="molecule type" value="Genomic_DNA"/>
</dbReference>
<dbReference type="OrthoDB" id="6764711at2759"/>
<accession>A0A8K0DLH9</accession>
<proteinExistence type="predicted"/>
<dbReference type="AlphaFoldDB" id="A0A8K0DLH9"/>
<organism evidence="1 2">
    <name type="scientific">Ignelater luminosus</name>
    <name type="common">Cucubano</name>
    <name type="synonym">Pyrophorus luminosus</name>
    <dbReference type="NCBI Taxonomy" id="2038154"/>
    <lineage>
        <taxon>Eukaryota</taxon>
        <taxon>Metazoa</taxon>
        <taxon>Ecdysozoa</taxon>
        <taxon>Arthropoda</taxon>
        <taxon>Hexapoda</taxon>
        <taxon>Insecta</taxon>
        <taxon>Pterygota</taxon>
        <taxon>Neoptera</taxon>
        <taxon>Endopterygota</taxon>
        <taxon>Coleoptera</taxon>
        <taxon>Polyphaga</taxon>
        <taxon>Elateriformia</taxon>
        <taxon>Elateroidea</taxon>
        <taxon>Elateridae</taxon>
        <taxon>Agrypninae</taxon>
        <taxon>Pyrophorini</taxon>
        <taxon>Ignelater</taxon>
    </lineage>
</organism>
<evidence type="ECO:0000313" key="1">
    <source>
        <dbReference type="EMBL" id="KAF2905527.1"/>
    </source>
</evidence>
<comment type="caution">
    <text evidence="1">The sequence shown here is derived from an EMBL/GenBank/DDBJ whole genome shotgun (WGS) entry which is preliminary data.</text>
</comment>
<keyword evidence="2" id="KW-1185">Reference proteome</keyword>